<keyword evidence="3" id="KW-1185">Reference proteome</keyword>
<evidence type="ECO:0000256" key="1">
    <source>
        <dbReference type="SAM" id="SignalP"/>
    </source>
</evidence>
<dbReference type="PROSITE" id="PS51257">
    <property type="entry name" value="PROKAR_LIPOPROTEIN"/>
    <property type="match status" value="1"/>
</dbReference>
<name>A0ABP7UIR2_9BACT</name>
<protein>
    <recommendedName>
        <fullName evidence="4">Lipid/polyisoprenoid-binding YceI-like domain-containing protein</fullName>
    </recommendedName>
</protein>
<keyword evidence="1" id="KW-0732">Signal</keyword>
<feature type="signal peptide" evidence="1">
    <location>
        <begin position="1"/>
        <end position="23"/>
    </location>
</feature>
<organism evidence="2 3">
    <name type="scientific">Hymenobacter glaciei</name>
    <dbReference type="NCBI Taxonomy" id="877209"/>
    <lineage>
        <taxon>Bacteria</taxon>
        <taxon>Pseudomonadati</taxon>
        <taxon>Bacteroidota</taxon>
        <taxon>Cytophagia</taxon>
        <taxon>Cytophagales</taxon>
        <taxon>Hymenobacteraceae</taxon>
        <taxon>Hymenobacter</taxon>
    </lineage>
</organism>
<feature type="chain" id="PRO_5045633418" description="Lipid/polyisoprenoid-binding YceI-like domain-containing protein" evidence="1">
    <location>
        <begin position="24"/>
        <end position="189"/>
    </location>
</feature>
<comment type="caution">
    <text evidence="2">The sequence shown here is derived from an EMBL/GenBank/DDBJ whole genome shotgun (WGS) entry which is preliminary data.</text>
</comment>
<dbReference type="RefSeq" id="WP_345056680.1">
    <property type="nucleotide sequence ID" value="NZ_BAABDK010000025.1"/>
</dbReference>
<evidence type="ECO:0000313" key="3">
    <source>
        <dbReference type="Proteomes" id="UP001501469"/>
    </source>
</evidence>
<dbReference type="EMBL" id="BAABDK010000025">
    <property type="protein sequence ID" value="GAA4044366.1"/>
    <property type="molecule type" value="Genomic_DNA"/>
</dbReference>
<reference evidence="3" key="1">
    <citation type="journal article" date="2019" name="Int. J. Syst. Evol. Microbiol.">
        <title>The Global Catalogue of Microorganisms (GCM) 10K type strain sequencing project: providing services to taxonomists for standard genome sequencing and annotation.</title>
        <authorList>
            <consortium name="The Broad Institute Genomics Platform"/>
            <consortium name="The Broad Institute Genome Sequencing Center for Infectious Disease"/>
            <person name="Wu L."/>
            <person name="Ma J."/>
        </authorList>
    </citation>
    <scope>NUCLEOTIDE SEQUENCE [LARGE SCALE GENOMIC DNA]</scope>
    <source>
        <strain evidence="3">JCM 17225</strain>
    </source>
</reference>
<evidence type="ECO:0008006" key="4">
    <source>
        <dbReference type="Google" id="ProtNLM"/>
    </source>
</evidence>
<gene>
    <name evidence="2" type="ORF">GCM10022409_33040</name>
</gene>
<sequence>MPKRLLLLLPLLALLASCEDATADLYPTLAPVHLPAESKVGANTFGCRVNGQPWEASNTRTLDGRVLTPTAYYQHGELRLDAFRRLQVEGPITTVSLRAAHINGPGLYELGGPADAGRTAALATASRQLVYAAATGTLTITRLDTAGMHPVVAGRFELRTTLMPEAHRAAGLPAEVRVTEGRFDIELNR</sequence>
<evidence type="ECO:0000313" key="2">
    <source>
        <dbReference type="EMBL" id="GAA4044366.1"/>
    </source>
</evidence>
<proteinExistence type="predicted"/>
<dbReference type="Proteomes" id="UP001501469">
    <property type="component" value="Unassembled WGS sequence"/>
</dbReference>
<accession>A0ABP7UIR2</accession>